<gene>
    <name evidence="3" type="ORF">Sjap_003925</name>
</gene>
<dbReference type="Proteomes" id="UP001417504">
    <property type="component" value="Unassembled WGS sequence"/>
</dbReference>
<feature type="transmembrane region" description="Helical" evidence="2">
    <location>
        <begin position="6"/>
        <end position="34"/>
    </location>
</feature>
<evidence type="ECO:0000313" key="3">
    <source>
        <dbReference type="EMBL" id="KAK9156445.1"/>
    </source>
</evidence>
<feature type="region of interest" description="Disordered" evidence="1">
    <location>
        <begin position="157"/>
        <end position="190"/>
    </location>
</feature>
<name>A0AAP0PVG9_9MAGN</name>
<evidence type="ECO:0000313" key="4">
    <source>
        <dbReference type="Proteomes" id="UP001417504"/>
    </source>
</evidence>
<evidence type="ECO:0000256" key="2">
    <source>
        <dbReference type="SAM" id="Phobius"/>
    </source>
</evidence>
<evidence type="ECO:0000256" key="1">
    <source>
        <dbReference type="SAM" id="MobiDB-lite"/>
    </source>
</evidence>
<comment type="caution">
    <text evidence="3">The sequence shown here is derived from an EMBL/GenBank/DDBJ whole genome shotgun (WGS) entry which is preliminary data.</text>
</comment>
<dbReference type="EMBL" id="JBBNAE010000001">
    <property type="protein sequence ID" value="KAK9156445.1"/>
    <property type="molecule type" value="Genomic_DNA"/>
</dbReference>
<proteinExistence type="predicted"/>
<reference evidence="3 4" key="1">
    <citation type="submission" date="2024-01" db="EMBL/GenBank/DDBJ databases">
        <title>Genome assemblies of Stephania.</title>
        <authorList>
            <person name="Yang L."/>
        </authorList>
    </citation>
    <scope>NUCLEOTIDE SEQUENCE [LARGE SCALE GENOMIC DNA]</scope>
    <source>
        <strain evidence="3">QJT</strain>
        <tissue evidence="3">Leaf</tissue>
    </source>
</reference>
<dbReference type="AlphaFoldDB" id="A0AAP0PVG9"/>
<feature type="transmembrane region" description="Helical" evidence="2">
    <location>
        <begin position="55"/>
        <end position="75"/>
    </location>
</feature>
<sequence length="261" mass="27496">MSKTSLSLTVLLTIPYECVVLVCCHCCGWWTIVIGTGRGRLDGPGASSIRGGCRVLLCVTIFLPICIILLCFGDFCSGDRCNDQGMVGDSITVVRRSPDVPEHPNHSGCVEPPLCHHDQGVGDQAKSMLASHNSRSGLKQRKMTQGRWWNRDDTTACGGAAFQSPPPETAGGAQLGSPTTMGCEEEGGKGVVSTTFLPHYRLPNGWPEGGDLRPAAGIPPAWFALEGCEEGGGVEGSSPLHGPNKGGARVSPFFFGQLVSS</sequence>
<keyword evidence="4" id="KW-1185">Reference proteome</keyword>
<organism evidence="3 4">
    <name type="scientific">Stephania japonica</name>
    <dbReference type="NCBI Taxonomy" id="461633"/>
    <lineage>
        <taxon>Eukaryota</taxon>
        <taxon>Viridiplantae</taxon>
        <taxon>Streptophyta</taxon>
        <taxon>Embryophyta</taxon>
        <taxon>Tracheophyta</taxon>
        <taxon>Spermatophyta</taxon>
        <taxon>Magnoliopsida</taxon>
        <taxon>Ranunculales</taxon>
        <taxon>Menispermaceae</taxon>
        <taxon>Menispermoideae</taxon>
        <taxon>Cissampelideae</taxon>
        <taxon>Stephania</taxon>
    </lineage>
</organism>
<keyword evidence="2" id="KW-0472">Membrane</keyword>
<accession>A0AAP0PVG9</accession>
<keyword evidence="2" id="KW-0812">Transmembrane</keyword>
<keyword evidence="2" id="KW-1133">Transmembrane helix</keyword>
<protein>
    <submittedName>
        <fullName evidence="3">Uncharacterized protein</fullName>
    </submittedName>
</protein>